<evidence type="ECO:0000313" key="4">
    <source>
        <dbReference type="Proteomes" id="UP001153076"/>
    </source>
</evidence>
<dbReference type="Proteomes" id="UP001153076">
    <property type="component" value="Unassembled WGS sequence"/>
</dbReference>
<evidence type="ECO:0000259" key="2">
    <source>
        <dbReference type="PROSITE" id="PS50158"/>
    </source>
</evidence>
<evidence type="ECO:0000256" key="1">
    <source>
        <dbReference type="PROSITE-ProRule" id="PRU00047"/>
    </source>
</evidence>
<reference evidence="3" key="1">
    <citation type="submission" date="2022-04" db="EMBL/GenBank/DDBJ databases">
        <title>Carnegiea gigantea Genome sequencing and assembly v2.</title>
        <authorList>
            <person name="Copetti D."/>
            <person name="Sanderson M.J."/>
            <person name="Burquez A."/>
            <person name="Wojciechowski M.F."/>
        </authorList>
    </citation>
    <scope>NUCLEOTIDE SEQUENCE</scope>
    <source>
        <strain evidence="3">SGP5-SGP5p</strain>
        <tissue evidence="3">Aerial part</tissue>
    </source>
</reference>
<dbReference type="GO" id="GO:0008270">
    <property type="term" value="F:zinc ion binding"/>
    <property type="evidence" value="ECO:0007669"/>
    <property type="project" value="UniProtKB-KW"/>
</dbReference>
<dbReference type="InterPro" id="IPR036875">
    <property type="entry name" value="Znf_CCHC_sf"/>
</dbReference>
<keyword evidence="1" id="KW-0479">Metal-binding</keyword>
<proteinExistence type="predicted"/>
<keyword evidence="1" id="KW-0862">Zinc</keyword>
<dbReference type="Gene3D" id="4.10.60.10">
    <property type="entry name" value="Zinc finger, CCHC-type"/>
    <property type="match status" value="2"/>
</dbReference>
<keyword evidence="1" id="KW-0863">Zinc-finger</keyword>
<dbReference type="SMART" id="SM00343">
    <property type="entry name" value="ZnF_C2HC"/>
    <property type="match status" value="4"/>
</dbReference>
<dbReference type="OrthoDB" id="8026949at2759"/>
<comment type="caution">
    <text evidence="3">The sequence shown here is derived from an EMBL/GenBank/DDBJ whole genome shotgun (WGS) entry which is preliminary data.</text>
</comment>
<dbReference type="PANTHER" id="PTHR23002">
    <property type="entry name" value="ZINC FINGER CCHC DOMAIN CONTAINING PROTEIN"/>
    <property type="match status" value="1"/>
</dbReference>
<feature type="domain" description="CCHC-type" evidence="2">
    <location>
        <begin position="166"/>
        <end position="180"/>
    </location>
</feature>
<sequence>MKSIHRDPVLHAQRVAAIKFDTVVLHMQRAKRKPAARKHASETMKAFFGDPENRRKRSIAMIGVKFFCKNCGGEGHRRNYCPELRKNADRRHRCGLCKKRGHHRSTCQKPRMTNTKQRVQREYHCWACGEVGHNSRTCTQKTRIQSDHPITRYQRYRRRIIKQPHRCRVCGQGGHNSRSCSWKTKVQSDSELIATAGSLEDSRRNVQRQYAEHVGKVDVTAGLVPRESPEKYEA</sequence>
<dbReference type="GO" id="GO:0003676">
    <property type="term" value="F:nucleic acid binding"/>
    <property type="evidence" value="ECO:0007669"/>
    <property type="project" value="InterPro"/>
</dbReference>
<feature type="domain" description="CCHC-type" evidence="2">
    <location>
        <begin position="68"/>
        <end position="83"/>
    </location>
</feature>
<organism evidence="3 4">
    <name type="scientific">Carnegiea gigantea</name>
    <dbReference type="NCBI Taxonomy" id="171969"/>
    <lineage>
        <taxon>Eukaryota</taxon>
        <taxon>Viridiplantae</taxon>
        <taxon>Streptophyta</taxon>
        <taxon>Embryophyta</taxon>
        <taxon>Tracheophyta</taxon>
        <taxon>Spermatophyta</taxon>
        <taxon>Magnoliopsida</taxon>
        <taxon>eudicotyledons</taxon>
        <taxon>Gunneridae</taxon>
        <taxon>Pentapetalae</taxon>
        <taxon>Caryophyllales</taxon>
        <taxon>Cactineae</taxon>
        <taxon>Cactaceae</taxon>
        <taxon>Cactoideae</taxon>
        <taxon>Echinocereeae</taxon>
        <taxon>Carnegiea</taxon>
    </lineage>
</organism>
<dbReference type="InterPro" id="IPR051714">
    <property type="entry name" value="Znf_CCHC_NABP"/>
</dbReference>
<keyword evidence="4" id="KW-1185">Reference proteome</keyword>
<dbReference type="SUPFAM" id="SSF57756">
    <property type="entry name" value="Retrovirus zinc finger-like domains"/>
    <property type="match status" value="2"/>
</dbReference>
<dbReference type="EMBL" id="JAKOGI010000077">
    <property type="protein sequence ID" value="KAJ8445440.1"/>
    <property type="molecule type" value="Genomic_DNA"/>
</dbReference>
<feature type="domain" description="CCHC-type" evidence="2">
    <location>
        <begin position="125"/>
        <end position="140"/>
    </location>
</feature>
<evidence type="ECO:0000313" key="3">
    <source>
        <dbReference type="EMBL" id="KAJ8445440.1"/>
    </source>
</evidence>
<dbReference type="PROSITE" id="PS50158">
    <property type="entry name" value="ZF_CCHC"/>
    <property type="match status" value="3"/>
</dbReference>
<dbReference type="InterPro" id="IPR001878">
    <property type="entry name" value="Znf_CCHC"/>
</dbReference>
<gene>
    <name evidence="3" type="ORF">Cgig2_031253</name>
</gene>
<accession>A0A9Q1QME4</accession>
<protein>
    <recommendedName>
        <fullName evidence="2">CCHC-type domain-containing protein</fullName>
    </recommendedName>
</protein>
<name>A0A9Q1QME4_9CARY</name>
<dbReference type="AlphaFoldDB" id="A0A9Q1QME4"/>